<keyword evidence="2" id="KW-1003">Cell membrane</keyword>
<dbReference type="EMBL" id="CP029788">
    <property type="protein sequence ID" value="AWT46608.1"/>
    <property type="molecule type" value="Genomic_DNA"/>
</dbReference>
<evidence type="ECO:0000256" key="6">
    <source>
        <dbReference type="SAM" id="MobiDB-lite"/>
    </source>
</evidence>
<feature type="transmembrane region" description="Helical" evidence="7">
    <location>
        <begin position="388"/>
        <end position="413"/>
    </location>
</feature>
<evidence type="ECO:0000256" key="3">
    <source>
        <dbReference type="ARBA" id="ARBA00022692"/>
    </source>
</evidence>
<keyword evidence="3 7" id="KW-0812">Transmembrane</keyword>
<dbReference type="GO" id="GO:0005886">
    <property type="term" value="C:plasma membrane"/>
    <property type="evidence" value="ECO:0007669"/>
    <property type="project" value="UniProtKB-SubCell"/>
</dbReference>
<organism evidence="8 9">
    <name type="scientific">Streptomyces actuosus</name>
    <dbReference type="NCBI Taxonomy" id="1885"/>
    <lineage>
        <taxon>Bacteria</taxon>
        <taxon>Bacillati</taxon>
        <taxon>Actinomycetota</taxon>
        <taxon>Actinomycetes</taxon>
        <taxon>Kitasatosporales</taxon>
        <taxon>Streptomycetaceae</taxon>
        <taxon>Streptomyces</taxon>
    </lineage>
</organism>
<evidence type="ECO:0000313" key="8">
    <source>
        <dbReference type="EMBL" id="AWT46608.1"/>
    </source>
</evidence>
<feature type="transmembrane region" description="Helical" evidence="7">
    <location>
        <begin position="150"/>
        <end position="174"/>
    </location>
</feature>
<proteinExistence type="predicted"/>
<comment type="subcellular location">
    <subcellularLocation>
        <location evidence="1">Cell membrane</location>
        <topology evidence="1">Multi-pass membrane protein</topology>
    </subcellularLocation>
</comment>
<accession>A0A2U9PCF7</accession>
<feature type="transmembrane region" description="Helical" evidence="7">
    <location>
        <begin position="87"/>
        <end position="108"/>
    </location>
</feature>
<keyword evidence="4 7" id="KW-1133">Transmembrane helix</keyword>
<dbReference type="OrthoDB" id="4867602at2"/>
<feature type="transmembrane region" description="Helical" evidence="7">
    <location>
        <begin position="303"/>
        <end position="324"/>
    </location>
</feature>
<keyword evidence="9" id="KW-1185">Reference proteome</keyword>
<dbReference type="InterPro" id="IPR050833">
    <property type="entry name" value="Poly_Biosynth_Transport"/>
</dbReference>
<evidence type="ECO:0000256" key="4">
    <source>
        <dbReference type="ARBA" id="ARBA00022989"/>
    </source>
</evidence>
<dbReference type="PANTHER" id="PTHR30250:SF11">
    <property type="entry name" value="O-ANTIGEN TRANSPORTER-RELATED"/>
    <property type="match status" value="1"/>
</dbReference>
<feature type="transmembrane region" description="Helical" evidence="7">
    <location>
        <begin position="330"/>
        <end position="355"/>
    </location>
</feature>
<reference evidence="8 9" key="1">
    <citation type="submission" date="2018-06" db="EMBL/GenBank/DDBJ databases">
        <title>The complete genome sequence of a nosiheptide producer Streptomyces actuosus ATCC 25421: deducing the ability of producing a new class III lantibiotics.</title>
        <authorList>
            <person name="Liu W."/>
            <person name="Sun F."/>
            <person name="Hu Y."/>
        </authorList>
    </citation>
    <scope>NUCLEOTIDE SEQUENCE [LARGE SCALE GENOMIC DNA]</scope>
    <source>
        <strain evidence="8 9">ATCC 25421</strain>
    </source>
</reference>
<feature type="transmembrane region" description="Helical" evidence="7">
    <location>
        <begin position="362"/>
        <end position="382"/>
    </location>
</feature>
<protein>
    <submittedName>
        <fullName evidence="8">Uncharacterized protein</fullName>
    </submittedName>
</protein>
<feature type="transmembrane region" description="Helical" evidence="7">
    <location>
        <begin position="180"/>
        <end position="200"/>
    </location>
</feature>
<feature type="region of interest" description="Disordered" evidence="6">
    <location>
        <begin position="437"/>
        <end position="471"/>
    </location>
</feature>
<dbReference type="Pfam" id="PF13440">
    <property type="entry name" value="Polysacc_synt_3"/>
    <property type="match status" value="1"/>
</dbReference>
<feature type="transmembrane region" description="Helical" evidence="7">
    <location>
        <begin position="53"/>
        <end position="75"/>
    </location>
</feature>
<evidence type="ECO:0000256" key="5">
    <source>
        <dbReference type="ARBA" id="ARBA00023136"/>
    </source>
</evidence>
<dbReference type="Proteomes" id="UP000247634">
    <property type="component" value="Chromosome"/>
</dbReference>
<keyword evidence="5 7" id="KW-0472">Membrane</keyword>
<feature type="transmembrane region" description="Helical" evidence="7">
    <location>
        <begin position="20"/>
        <end position="41"/>
    </location>
</feature>
<dbReference type="AlphaFoldDB" id="A0A2U9PCF7"/>
<dbReference type="PANTHER" id="PTHR30250">
    <property type="entry name" value="PST FAMILY PREDICTED COLANIC ACID TRANSPORTER"/>
    <property type="match status" value="1"/>
</dbReference>
<dbReference type="KEGG" id="sact:DMT42_32820"/>
<dbReference type="RefSeq" id="WP_110633588.1">
    <property type="nucleotide sequence ID" value="NZ_CP029788.1"/>
</dbReference>
<evidence type="ECO:0000256" key="1">
    <source>
        <dbReference type="ARBA" id="ARBA00004651"/>
    </source>
</evidence>
<sequence>MTTRLRAAALGRRSVAGNLAAQGAAMCVVFLASLLVARLAGAEVLGEYALLRVLPWLTGVLVSCGLPLASTYFLAGETREDPRLRPTLALLAAAGAVGGALLWLAVVPLLDRFFTTVPRWQLALMAGAVVTQLLTVWGKACCQGAADMRGAGLVIVAEELLFLPAYGIALWTGLHGSSAVIAGLLGGGVAAMTVSLGRLASTGFARGWGRVSRPLAAEVLGYGARGQLGNFLMLVNLRLDFLIVGALSGPAVLGVYAVASKFAELMRLPAVALHYVLCPRFARATAQAAGAEMRRFLPRAAALTAALVPPLAGASVLALPVLYGRAFDSAVVPACILLAGLAVEGAAAVSTAFLFGVRRPGLISWGMGAGVVVTVVLDVVLIPRYGAAGAAVASSTAYLATTGVLVAIARAVAAPGTRPLRNRHVFGIRSLRFRTADRPRRPHRRRARGTGGTGGSAPLAAGPAGGGDHTP</sequence>
<evidence type="ECO:0000256" key="2">
    <source>
        <dbReference type="ARBA" id="ARBA00022475"/>
    </source>
</evidence>
<evidence type="ECO:0000256" key="7">
    <source>
        <dbReference type="SAM" id="Phobius"/>
    </source>
</evidence>
<name>A0A2U9PCF7_STRAS</name>
<evidence type="ECO:0000313" key="9">
    <source>
        <dbReference type="Proteomes" id="UP000247634"/>
    </source>
</evidence>
<feature type="transmembrane region" description="Helical" evidence="7">
    <location>
        <begin position="120"/>
        <end position="138"/>
    </location>
</feature>
<gene>
    <name evidence="8" type="ORF">DMT42_32820</name>
</gene>